<dbReference type="EMBL" id="JBBPBM010000011">
    <property type="protein sequence ID" value="KAK8563545.1"/>
    <property type="molecule type" value="Genomic_DNA"/>
</dbReference>
<dbReference type="Proteomes" id="UP001472677">
    <property type="component" value="Unassembled WGS sequence"/>
</dbReference>
<protein>
    <submittedName>
        <fullName evidence="1">Uncharacterized protein</fullName>
    </submittedName>
</protein>
<gene>
    <name evidence="1" type="ORF">V6N12_035691</name>
</gene>
<sequence>MDHGRNFLTSNWYSKGSANNRSPLTVNNVGFHSSSSLNGFAYWIDYEWKSIVYNSLEDGNFINGLVMAASEDELYSTSSWNFSFDPGILPCFLMQVPYFKFLDEVMPDYMNFGTF</sequence>
<accession>A0ABR2ENG0</accession>
<name>A0ABR2ENG0_9ROSI</name>
<comment type="caution">
    <text evidence="1">The sequence shown here is derived from an EMBL/GenBank/DDBJ whole genome shotgun (WGS) entry which is preliminary data.</text>
</comment>
<proteinExistence type="predicted"/>
<keyword evidence="2" id="KW-1185">Reference proteome</keyword>
<evidence type="ECO:0000313" key="1">
    <source>
        <dbReference type="EMBL" id="KAK8563545.1"/>
    </source>
</evidence>
<reference evidence="1 2" key="1">
    <citation type="journal article" date="2024" name="G3 (Bethesda)">
        <title>Genome assembly of Hibiscus sabdariffa L. provides insights into metabolisms of medicinal natural products.</title>
        <authorList>
            <person name="Kim T."/>
        </authorList>
    </citation>
    <scope>NUCLEOTIDE SEQUENCE [LARGE SCALE GENOMIC DNA]</scope>
    <source>
        <strain evidence="1">TK-2024</strain>
        <tissue evidence="1">Old leaves</tissue>
    </source>
</reference>
<evidence type="ECO:0000313" key="2">
    <source>
        <dbReference type="Proteomes" id="UP001472677"/>
    </source>
</evidence>
<organism evidence="1 2">
    <name type="scientific">Hibiscus sabdariffa</name>
    <name type="common">roselle</name>
    <dbReference type="NCBI Taxonomy" id="183260"/>
    <lineage>
        <taxon>Eukaryota</taxon>
        <taxon>Viridiplantae</taxon>
        <taxon>Streptophyta</taxon>
        <taxon>Embryophyta</taxon>
        <taxon>Tracheophyta</taxon>
        <taxon>Spermatophyta</taxon>
        <taxon>Magnoliopsida</taxon>
        <taxon>eudicotyledons</taxon>
        <taxon>Gunneridae</taxon>
        <taxon>Pentapetalae</taxon>
        <taxon>rosids</taxon>
        <taxon>malvids</taxon>
        <taxon>Malvales</taxon>
        <taxon>Malvaceae</taxon>
        <taxon>Malvoideae</taxon>
        <taxon>Hibiscus</taxon>
    </lineage>
</organism>